<dbReference type="CDD" id="cd03213">
    <property type="entry name" value="ABCG_EPDR"/>
    <property type="match status" value="1"/>
</dbReference>
<evidence type="ECO:0000256" key="4">
    <source>
        <dbReference type="ARBA" id="ARBA00022692"/>
    </source>
</evidence>
<evidence type="ECO:0000259" key="10">
    <source>
        <dbReference type="PROSITE" id="PS50893"/>
    </source>
</evidence>
<evidence type="ECO:0000256" key="9">
    <source>
        <dbReference type="SAM" id="Phobius"/>
    </source>
</evidence>
<keyword evidence="5" id="KW-0547">Nucleotide-binding</keyword>
<keyword evidence="8 9" id="KW-0472">Membrane</keyword>
<feature type="transmembrane region" description="Helical" evidence="9">
    <location>
        <begin position="622"/>
        <end position="643"/>
    </location>
</feature>
<dbReference type="SUPFAM" id="SSF52540">
    <property type="entry name" value="P-loop containing nucleoside triphosphate hydrolases"/>
    <property type="match status" value="1"/>
</dbReference>
<evidence type="ECO:0000313" key="12">
    <source>
        <dbReference type="Proteomes" id="UP001562354"/>
    </source>
</evidence>
<evidence type="ECO:0000256" key="1">
    <source>
        <dbReference type="ARBA" id="ARBA00004141"/>
    </source>
</evidence>
<feature type="transmembrane region" description="Helical" evidence="9">
    <location>
        <begin position="456"/>
        <end position="482"/>
    </location>
</feature>
<dbReference type="EMBL" id="JBFMKM010000005">
    <property type="protein sequence ID" value="KAL1306207.1"/>
    <property type="molecule type" value="Genomic_DNA"/>
</dbReference>
<evidence type="ECO:0000313" key="11">
    <source>
        <dbReference type="EMBL" id="KAL1306207.1"/>
    </source>
</evidence>
<proteinExistence type="inferred from homology"/>
<comment type="caution">
    <text evidence="11">The sequence shown here is derived from an EMBL/GenBank/DDBJ whole genome shotgun (WGS) entry which is preliminary data.</text>
</comment>
<evidence type="ECO:0000256" key="5">
    <source>
        <dbReference type="ARBA" id="ARBA00022741"/>
    </source>
</evidence>
<feature type="transmembrane region" description="Helical" evidence="9">
    <location>
        <begin position="412"/>
        <end position="435"/>
    </location>
</feature>
<feature type="transmembrane region" description="Helical" evidence="9">
    <location>
        <begin position="494"/>
        <end position="512"/>
    </location>
</feature>
<dbReference type="Pfam" id="PF00005">
    <property type="entry name" value="ABC_tran"/>
    <property type="match status" value="1"/>
</dbReference>
<dbReference type="InterPro" id="IPR003439">
    <property type="entry name" value="ABC_transporter-like_ATP-bd"/>
</dbReference>
<evidence type="ECO:0000256" key="8">
    <source>
        <dbReference type="ARBA" id="ARBA00023136"/>
    </source>
</evidence>
<comment type="similarity">
    <text evidence="2">Belongs to the ABC transporter superfamily. ABCG family. Eye pigment precursor importer (TC 3.A.1.204) subfamily.</text>
</comment>
<sequence>MQVIEPAERAERKSYSEMSDVEKMIGGDYAQLTNTNIGSFAWKGVTVTVKDRQTQQPKTLLNDVNGVVKAGELLALMGPSGSGKSTLLNVLAHRHSVLGADIKANIYINGTPANPKTFRRISAYVEQEDALVGSLTVRETLSFAARLSLPSDIDKAERIARIEALITAFGLQGQSNTLIGTAIRKGISGGQKRRVSVAAQLITSPKLLFLDEPTSGLDSAASFEVISFVKDIAKKHNLIVISSIHQPSTSTFAMFDKLLLLSQGATAYSGPVAEVQPYFDACGFPIPLYMNPAEFIIDFVNTDFARDRCEVDAQLQMVHSSWTKSRLACATVTELTDEVARGSMNPDVGQYANDASAGSFAIIMALIHRSFIKSYRDIIAYGIRIAMYLALAIMVGTIWLRLSPTQGNIQAFINAIFFGGAFMSFMAVAYIPAFLEDRAIFMKERANGLYGPTSFIVANFITGLPYLFLISLLFSIVGYWLSNFRPTAGAFFSWIMWLFLDLLAAESLVVLISSVIPIFVVALAGTAFANGLWMSVGGFMVAPNSLNPFWKYVFHFIDYQSYVFQGMMVNEFGYRDYSCPKDERAPNGCLCMYESDLQDQCMIRGTAVLKQYGYGTDDTGKWVGILLGIIAAYRLLGWVVLYIRRS</sequence>
<keyword evidence="6" id="KW-0067">ATP-binding</keyword>
<comment type="subcellular location">
    <subcellularLocation>
        <location evidence="1">Membrane</location>
        <topology evidence="1">Multi-pass membrane protein</topology>
    </subcellularLocation>
</comment>
<dbReference type="InterPro" id="IPR043926">
    <property type="entry name" value="ABCG_dom"/>
</dbReference>
<feature type="transmembrane region" description="Helical" evidence="9">
    <location>
        <begin position="378"/>
        <end position="400"/>
    </location>
</feature>
<dbReference type="Gene3D" id="3.40.50.300">
    <property type="entry name" value="P-loop containing nucleotide triphosphate hydrolases"/>
    <property type="match status" value="1"/>
</dbReference>
<dbReference type="RefSeq" id="XP_069202480.1">
    <property type="nucleotide sequence ID" value="XM_069343928.1"/>
</dbReference>
<dbReference type="InterPro" id="IPR052215">
    <property type="entry name" value="Plant_ABCG"/>
</dbReference>
<gene>
    <name evidence="11" type="ORF">AAFC00_004304</name>
</gene>
<dbReference type="Pfam" id="PF01061">
    <property type="entry name" value="ABC2_membrane"/>
    <property type="match status" value="1"/>
</dbReference>
<keyword evidence="4 9" id="KW-0812">Transmembrane</keyword>
<dbReference type="Pfam" id="PF19055">
    <property type="entry name" value="ABC2_membrane_7"/>
    <property type="match status" value="1"/>
</dbReference>
<dbReference type="InterPro" id="IPR003593">
    <property type="entry name" value="AAA+_ATPase"/>
</dbReference>
<protein>
    <recommendedName>
        <fullName evidence="10">ABC transporter domain-containing protein</fullName>
    </recommendedName>
</protein>
<feature type="domain" description="ABC transporter" evidence="10">
    <location>
        <begin position="40"/>
        <end position="288"/>
    </location>
</feature>
<name>A0ABR3PJA4_9PEZI</name>
<dbReference type="PROSITE" id="PS00211">
    <property type="entry name" value="ABC_TRANSPORTER_1"/>
    <property type="match status" value="1"/>
</dbReference>
<feature type="transmembrane region" description="Helical" evidence="9">
    <location>
        <begin position="519"/>
        <end position="542"/>
    </location>
</feature>
<dbReference type="InterPro" id="IPR017871">
    <property type="entry name" value="ABC_transporter-like_CS"/>
</dbReference>
<dbReference type="PANTHER" id="PTHR48042">
    <property type="entry name" value="ABC TRANSPORTER G FAMILY MEMBER 11"/>
    <property type="match status" value="1"/>
</dbReference>
<organism evidence="11 12">
    <name type="scientific">Neodothiora populina</name>
    <dbReference type="NCBI Taxonomy" id="2781224"/>
    <lineage>
        <taxon>Eukaryota</taxon>
        <taxon>Fungi</taxon>
        <taxon>Dikarya</taxon>
        <taxon>Ascomycota</taxon>
        <taxon>Pezizomycotina</taxon>
        <taxon>Dothideomycetes</taxon>
        <taxon>Dothideomycetidae</taxon>
        <taxon>Dothideales</taxon>
        <taxon>Dothioraceae</taxon>
        <taxon>Neodothiora</taxon>
    </lineage>
</organism>
<dbReference type="PANTHER" id="PTHR48042:SF11">
    <property type="entry name" value="ABC TRANSPORTER G FAMILY MEMBER 11"/>
    <property type="match status" value="1"/>
</dbReference>
<keyword evidence="12" id="KW-1185">Reference proteome</keyword>
<accession>A0ABR3PJA4</accession>
<evidence type="ECO:0000256" key="2">
    <source>
        <dbReference type="ARBA" id="ARBA00005814"/>
    </source>
</evidence>
<dbReference type="InterPro" id="IPR013525">
    <property type="entry name" value="ABC2_TM"/>
</dbReference>
<evidence type="ECO:0000256" key="7">
    <source>
        <dbReference type="ARBA" id="ARBA00022989"/>
    </source>
</evidence>
<dbReference type="PROSITE" id="PS50893">
    <property type="entry name" value="ABC_TRANSPORTER_2"/>
    <property type="match status" value="1"/>
</dbReference>
<keyword evidence="7 9" id="KW-1133">Transmembrane helix</keyword>
<dbReference type="Proteomes" id="UP001562354">
    <property type="component" value="Unassembled WGS sequence"/>
</dbReference>
<keyword evidence="3" id="KW-0813">Transport</keyword>
<dbReference type="SMART" id="SM00382">
    <property type="entry name" value="AAA"/>
    <property type="match status" value="1"/>
</dbReference>
<evidence type="ECO:0000256" key="3">
    <source>
        <dbReference type="ARBA" id="ARBA00022448"/>
    </source>
</evidence>
<dbReference type="InterPro" id="IPR027417">
    <property type="entry name" value="P-loop_NTPase"/>
</dbReference>
<evidence type="ECO:0000256" key="6">
    <source>
        <dbReference type="ARBA" id="ARBA00022840"/>
    </source>
</evidence>
<dbReference type="GeneID" id="95978004"/>
<reference evidence="11 12" key="1">
    <citation type="submission" date="2024-07" db="EMBL/GenBank/DDBJ databases">
        <title>Draft sequence of the Neodothiora populina.</title>
        <authorList>
            <person name="Drown D.D."/>
            <person name="Schuette U.S."/>
            <person name="Buechlein A.B."/>
            <person name="Rusch D.R."/>
            <person name="Winton L.W."/>
            <person name="Adams G.A."/>
        </authorList>
    </citation>
    <scope>NUCLEOTIDE SEQUENCE [LARGE SCALE GENOMIC DNA]</scope>
    <source>
        <strain evidence="11 12">CPC 39397</strain>
    </source>
</reference>